<evidence type="ECO:0000256" key="3">
    <source>
        <dbReference type="ARBA" id="ARBA00022598"/>
    </source>
</evidence>
<evidence type="ECO:0000256" key="5">
    <source>
        <dbReference type="ARBA" id="ARBA00022741"/>
    </source>
</evidence>
<keyword evidence="5 8" id="KW-0547">Nucleotide-binding</keyword>
<dbReference type="InterPro" id="IPR003721">
    <property type="entry name" value="Pantoate_ligase"/>
</dbReference>
<protein>
    <recommendedName>
        <fullName evidence="8">Pantothenate synthetase</fullName>
        <shortName evidence="8">PS</shortName>
        <ecNumber evidence="8">6.3.2.1</ecNumber>
    </recommendedName>
    <alternativeName>
        <fullName evidence="8">Pantoate--beta-alanine ligase</fullName>
    </alternativeName>
    <alternativeName>
        <fullName evidence="8">Pantoate-activating enzyme</fullName>
    </alternativeName>
</protein>
<feature type="binding site" evidence="8">
    <location>
        <begin position="184"/>
        <end position="187"/>
    </location>
    <ligand>
        <name>ATP</name>
        <dbReference type="ChEBI" id="CHEBI:30616"/>
    </ligand>
</feature>
<dbReference type="Gene3D" id="3.40.50.620">
    <property type="entry name" value="HUPs"/>
    <property type="match status" value="1"/>
</dbReference>
<dbReference type="GO" id="GO:0004592">
    <property type="term" value="F:pantoate-beta-alanine ligase activity"/>
    <property type="evidence" value="ECO:0007669"/>
    <property type="project" value="UniProtKB-EC"/>
</dbReference>
<feature type="binding site" evidence="8">
    <location>
        <position position="176"/>
    </location>
    <ligand>
        <name>ATP</name>
        <dbReference type="ChEBI" id="CHEBI:30616"/>
    </ligand>
</feature>
<dbReference type="Gene3D" id="3.30.1300.10">
    <property type="entry name" value="Pantoate-beta-alanine ligase, C-terminal domain"/>
    <property type="match status" value="1"/>
</dbReference>
<dbReference type="Pfam" id="PF02569">
    <property type="entry name" value="Pantoate_ligase"/>
    <property type="match status" value="1"/>
</dbReference>
<dbReference type="EMBL" id="JBHUMP010000008">
    <property type="protein sequence ID" value="MFD2740131.1"/>
    <property type="molecule type" value="Genomic_DNA"/>
</dbReference>
<name>A0ABW5U2I1_9RHOB</name>
<keyword evidence="4 8" id="KW-0566">Pantothenate biosynthesis</keyword>
<comment type="similarity">
    <text evidence="2 8">Belongs to the pantothenate synthetase family.</text>
</comment>
<dbReference type="NCBIfam" id="TIGR00018">
    <property type="entry name" value="panC"/>
    <property type="match status" value="1"/>
</dbReference>
<evidence type="ECO:0000256" key="1">
    <source>
        <dbReference type="ARBA" id="ARBA00004990"/>
    </source>
</evidence>
<dbReference type="EC" id="6.3.2.1" evidence="8"/>
<comment type="pathway">
    <text evidence="1 8">Cofactor biosynthesis; (R)-pantothenate biosynthesis; (R)-pantothenate from (R)-pantoate and beta-alanine: step 1/1.</text>
</comment>
<evidence type="ECO:0000313" key="10">
    <source>
        <dbReference type="Proteomes" id="UP001597474"/>
    </source>
</evidence>
<feature type="binding site" evidence="8">
    <location>
        <position position="61"/>
    </location>
    <ligand>
        <name>(R)-pantoate</name>
        <dbReference type="ChEBI" id="CHEBI:15980"/>
    </ligand>
</feature>
<evidence type="ECO:0000256" key="8">
    <source>
        <dbReference type="HAMAP-Rule" id="MF_00158"/>
    </source>
</evidence>
<dbReference type="SUPFAM" id="SSF52374">
    <property type="entry name" value="Nucleotidylyl transferase"/>
    <property type="match status" value="1"/>
</dbReference>
<feature type="binding site" evidence="8">
    <location>
        <begin position="147"/>
        <end position="150"/>
    </location>
    <ligand>
        <name>ATP</name>
        <dbReference type="ChEBI" id="CHEBI:30616"/>
    </ligand>
</feature>
<dbReference type="PANTHER" id="PTHR21299">
    <property type="entry name" value="CYTIDYLATE KINASE/PANTOATE-BETA-ALANINE LIGASE"/>
    <property type="match status" value="1"/>
</dbReference>
<evidence type="ECO:0000256" key="2">
    <source>
        <dbReference type="ARBA" id="ARBA00009256"/>
    </source>
</evidence>
<dbReference type="HAMAP" id="MF_00158">
    <property type="entry name" value="PanC"/>
    <property type="match status" value="1"/>
</dbReference>
<dbReference type="NCBIfam" id="TIGR00125">
    <property type="entry name" value="cyt_tran_rel"/>
    <property type="match status" value="1"/>
</dbReference>
<comment type="subunit">
    <text evidence="8">Homodimer.</text>
</comment>
<comment type="catalytic activity">
    <reaction evidence="7 8">
        <text>(R)-pantoate + beta-alanine + ATP = (R)-pantothenate + AMP + diphosphate + H(+)</text>
        <dbReference type="Rhea" id="RHEA:10912"/>
        <dbReference type="ChEBI" id="CHEBI:15378"/>
        <dbReference type="ChEBI" id="CHEBI:15980"/>
        <dbReference type="ChEBI" id="CHEBI:29032"/>
        <dbReference type="ChEBI" id="CHEBI:30616"/>
        <dbReference type="ChEBI" id="CHEBI:33019"/>
        <dbReference type="ChEBI" id="CHEBI:57966"/>
        <dbReference type="ChEBI" id="CHEBI:456215"/>
        <dbReference type="EC" id="6.3.2.1"/>
    </reaction>
</comment>
<keyword evidence="8" id="KW-0963">Cytoplasm</keyword>
<feature type="active site" description="Proton donor" evidence="8">
    <location>
        <position position="37"/>
    </location>
</feature>
<keyword evidence="3 8" id="KW-0436">Ligase</keyword>
<feature type="binding site" evidence="8">
    <location>
        <begin position="30"/>
        <end position="37"/>
    </location>
    <ligand>
        <name>ATP</name>
        <dbReference type="ChEBI" id="CHEBI:30616"/>
    </ligand>
</feature>
<evidence type="ECO:0000256" key="7">
    <source>
        <dbReference type="ARBA" id="ARBA00048258"/>
    </source>
</evidence>
<sequence>MKIIRKKSELRALTEDWRAAAESIGVVPTMGALHAGHLSLVEAAKAQNDRVIVTLFVNPRQFNQASDLEKYPRTEESDAEKLAPFDIDVLYIPEPDQIYPAGFATNISVSGISEALCGADRPGHFDGVATVVTKLLLQCDADRAYFGEKDFQQVQVVRRLVEDLDLKAKIIPCETIREADGLALSSRNLRLGTQARQVAPVLHRILRETAEAIGRGEKGALEKARAALLAAGFGPIDYLEMRHVDDLSPAEDAGRPRRLFVAAWLDDVRLIDNIALD</sequence>
<feature type="binding site" evidence="8">
    <location>
        <position position="61"/>
    </location>
    <ligand>
        <name>beta-alanine</name>
        <dbReference type="ChEBI" id="CHEBI:57966"/>
    </ligand>
</feature>
<gene>
    <name evidence="8 9" type="primary">panC</name>
    <name evidence="9" type="ORF">ACFSUD_11155</name>
</gene>
<reference evidence="10" key="1">
    <citation type="journal article" date="2019" name="Int. J. Syst. Evol. Microbiol.">
        <title>The Global Catalogue of Microorganisms (GCM) 10K type strain sequencing project: providing services to taxonomists for standard genome sequencing and annotation.</title>
        <authorList>
            <consortium name="The Broad Institute Genomics Platform"/>
            <consortium name="The Broad Institute Genome Sequencing Center for Infectious Disease"/>
            <person name="Wu L."/>
            <person name="Ma J."/>
        </authorList>
    </citation>
    <scope>NUCLEOTIDE SEQUENCE [LARGE SCALE GENOMIC DNA]</scope>
    <source>
        <strain evidence="10">TISTR 2562</strain>
    </source>
</reference>
<keyword evidence="6 8" id="KW-0067">ATP-binding</keyword>
<feature type="binding site" evidence="8">
    <location>
        <position position="153"/>
    </location>
    <ligand>
        <name>(R)-pantoate</name>
        <dbReference type="ChEBI" id="CHEBI:15980"/>
    </ligand>
</feature>
<comment type="caution">
    <text evidence="9">The sequence shown here is derived from an EMBL/GenBank/DDBJ whole genome shotgun (WGS) entry which is preliminary data.</text>
</comment>
<comment type="miscellaneous">
    <text evidence="8">The reaction proceeds by a bi uni uni bi ping pong mechanism.</text>
</comment>
<comment type="function">
    <text evidence="8">Catalyzes the condensation of pantoate with beta-alanine in an ATP-dependent reaction via a pantoyl-adenylate intermediate.</text>
</comment>
<dbReference type="Proteomes" id="UP001597474">
    <property type="component" value="Unassembled WGS sequence"/>
</dbReference>
<dbReference type="InterPro" id="IPR014729">
    <property type="entry name" value="Rossmann-like_a/b/a_fold"/>
</dbReference>
<dbReference type="InterPro" id="IPR042176">
    <property type="entry name" value="Pantoate_ligase_C"/>
</dbReference>
<dbReference type="CDD" id="cd00560">
    <property type="entry name" value="PanC"/>
    <property type="match status" value="1"/>
</dbReference>
<evidence type="ECO:0000256" key="6">
    <source>
        <dbReference type="ARBA" id="ARBA00022840"/>
    </source>
</evidence>
<accession>A0ABW5U2I1</accession>
<evidence type="ECO:0000313" key="9">
    <source>
        <dbReference type="EMBL" id="MFD2740131.1"/>
    </source>
</evidence>
<dbReference type="RefSeq" id="WP_386374396.1">
    <property type="nucleotide sequence ID" value="NZ_JBHUMP010000008.1"/>
</dbReference>
<proteinExistence type="inferred from homology"/>
<comment type="subcellular location">
    <subcellularLocation>
        <location evidence="8">Cytoplasm</location>
    </subcellularLocation>
</comment>
<dbReference type="InterPro" id="IPR004821">
    <property type="entry name" value="Cyt_trans-like"/>
</dbReference>
<keyword evidence="10" id="KW-1185">Reference proteome</keyword>
<organism evidence="9 10">
    <name type="scientific">Sulfitobacter aestuarii</name>
    <dbReference type="NCBI Taxonomy" id="2161676"/>
    <lineage>
        <taxon>Bacteria</taxon>
        <taxon>Pseudomonadati</taxon>
        <taxon>Pseudomonadota</taxon>
        <taxon>Alphaproteobacteria</taxon>
        <taxon>Rhodobacterales</taxon>
        <taxon>Roseobacteraceae</taxon>
        <taxon>Sulfitobacter</taxon>
    </lineage>
</organism>
<dbReference type="PANTHER" id="PTHR21299:SF1">
    <property type="entry name" value="PANTOATE--BETA-ALANINE LIGASE"/>
    <property type="match status" value="1"/>
</dbReference>
<evidence type="ECO:0000256" key="4">
    <source>
        <dbReference type="ARBA" id="ARBA00022655"/>
    </source>
</evidence>